<name>A0A0A9F4F5_ARUDO</name>
<protein>
    <submittedName>
        <fullName evidence="1">Uncharacterized protein</fullName>
    </submittedName>
</protein>
<reference evidence="1" key="2">
    <citation type="journal article" date="2015" name="Data Brief">
        <title>Shoot transcriptome of the giant reed, Arundo donax.</title>
        <authorList>
            <person name="Barrero R.A."/>
            <person name="Guerrero F.D."/>
            <person name="Moolhuijzen P."/>
            <person name="Goolsby J.A."/>
            <person name="Tidwell J."/>
            <person name="Bellgard S.E."/>
            <person name="Bellgard M.I."/>
        </authorList>
    </citation>
    <scope>NUCLEOTIDE SEQUENCE</scope>
    <source>
        <tissue evidence="1">Shoot tissue taken approximately 20 cm above the soil surface</tissue>
    </source>
</reference>
<sequence length="43" mass="5159">MKIVKQEQKQMRMKIVKQAQRQMSLNSGWHSFNISCQLMNLVH</sequence>
<dbReference type="AlphaFoldDB" id="A0A0A9F4F5"/>
<accession>A0A0A9F4F5</accession>
<evidence type="ECO:0000313" key="1">
    <source>
        <dbReference type="EMBL" id="JAE05031.1"/>
    </source>
</evidence>
<proteinExistence type="predicted"/>
<dbReference type="EMBL" id="GBRH01192865">
    <property type="protein sequence ID" value="JAE05031.1"/>
    <property type="molecule type" value="Transcribed_RNA"/>
</dbReference>
<reference evidence="1" key="1">
    <citation type="submission" date="2014-09" db="EMBL/GenBank/DDBJ databases">
        <authorList>
            <person name="Magalhaes I.L.F."/>
            <person name="Oliveira U."/>
            <person name="Santos F.R."/>
            <person name="Vidigal T.H.D.A."/>
            <person name="Brescovit A.D."/>
            <person name="Santos A.J."/>
        </authorList>
    </citation>
    <scope>NUCLEOTIDE SEQUENCE</scope>
    <source>
        <tissue evidence="1">Shoot tissue taken approximately 20 cm above the soil surface</tissue>
    </source>
</reference>
<organism evidence="1">
    <name type="scientific">Arundo donax</name>
    <name type="common">Giant reed</name>
    <name type="synonym">Donax arundinaceus</name>
    <dbReference type="NCBI Taxonomy" id="35708"/>
    <lineage>
        <taxon>Eukaryota</taxon>
        <taxon>Viridiplantae</taxon>
        <taxon>Streptophyta</taxon>
        <taxon>Embryophyta</taxon>
        <taxon>Tracheophyta</taxon>
        <taxon>Spermatophyta</taxon>
        <taxon>Magnoliopsida</taxon>
        <taxon>Liliopsida</taxon>
        <taxon>Poales</taxon>
        <taxon>Poaceae</taxon>
        <taxon>PACMAD clade</taxon>
        <taxon>Arundinoideae</taxon>
        <taxon>Arundineae</taxon>
        <taxon>Arundo</taxon>
    </lineage>
</organism>